<evidence type="ECO:0000313" key="3">
    <source>
        <dbReference type="Proteomes" id="UP000733744"/>
    </source>
</evidence>
<keyword evidence="1" id="KW-1133">Transmembrane helix</keyword>
<feature type="transmembrane region" description="Helical" evidence="1">
    <location>
        <begin position="379"/>
        <end position="397"/>
    </location>
</feature>
<keyword evidence="3" id="KW-1185">Reference proteome</keyword>
<feature type="transmembrane region" description="Helical" evidence="1">
    <location>
        <begin position="210"/>
        <end position="227"/>
    </location>
</feature>
<proteinExistence type="predicted"/>
<keyword evidence="1" id="KW-0472">Membrane</keyword>
<feature type="transmembrane region" description="Helical" evidence="1">
    <location>
        <begin position="239"/>
        <end position="259"/>
    </location>
</feature>
<feature type="transmembrane region" description="Helical" evidence="1">
    <location>
        <begin position="345"/>
        <end position="367"/>
    </location>
</feature>
<sequence length="434" mass="48618">MNIEKTAPRDFKPVNWKPRLTAQSQLPNIFGDAFACLLPMLTFVEVEIVGRLFLPEILLLLMLPFLLIFRGHLLLEPLPKKLILLGFIWLLSQIATDIIRDTPIEDSSRGVSKIIFLLLNFSSVYLYINGKKNRLFMFALGIALGQILMYFINPNIYAENYPWKFGYGSGVTLLIVLAAQFRFFSRRKLLSAIIILSAGLLNFYTDFRSLGLICALTGGFIIITKSVSFGYHAIKRADVAKLILFGGIAIYAITAFYRYSVNDDWFGEEVREKYLLQSTGDMGLLLGGRAEILASSQAIIDSPIIGHGSWAKNPKYVDTMLDALSQRGYALQGALNDDLIPTHSYIMGAWVEAGLAGAIFWFFALMLTLRCLTVCYQTNATYTPLISFIAFNLLWNIPFSPFGAEGRLFSAYDLSLMIVTLSMTRYLATSKLPA</sequence>
<evidence type="ECO:0000256" key="1">
    <source>
        <dbReference type="SAM" id="Phobius"/>
    </source>
</evidence>
<organism evidence="2 3">
    <name type="scientific">Candidatus Methylobacter oryzae</name>
    <dbReference type="NCBI Taxonomy" id="2497749"/>
    <lineage>
        <taxon>Bacteria</taxon>
        <taxon>Pseudomonadati</taxon>
        <taxon>Pseudomonadota</taxon>
        <taxon>Gammaproteobacteria</taxon>
        <taxon>Methylococcales</taxon>
        <taxon>Methylococcaceae</taxon>
        <taxon>Methylobacter</taxon>
    </lineage>
</organism>
<feature type="transmembrane region" description="Helical" evidence="1">
    <location>
        <begin position="165"/>
        <end position="184"/>
    </location>
</feature>
<gene>
    <name evidence="2" type="ORF">EKO24_003355</name>
</gene>
<evidence type="ECO:0000313" key="2">
    <source>
        <dbReference type="EMBL" id="TRX01783.1"/>
    </source>
</evidence>
<feature type="transmembrane region" description="Helical" evidence="1">
    <location>
        <begin position="81"/>
        <end position="99"/>
    </location>
</feature>
<feature type="transmembrane region" description="Helical" evidence="1">
    <location>
        <begin position="135"/>
        <end position="153"/>
    </location>
</feature>
<evidence type="ECO:0008006" key="4">
    <source>
        <dbReference type="Google" id="ProtNLM"/>
    </source>
</evidence>
<dbReference type="RefSeq" id="WP_127029001.1">
    <property type="nucleotide sequence ID" value="NZ_RYFG02000018.1"/>
</dbReference>
<comment type="caution">
    <text evidence="2">The sequence shown here is derived from an EMBL/GenBank/DDBJ whole genome shotgun (WGS) entry which is preliminary data.</text>
</comment>
<feature type="transmembrane region" description="Helical" evidence="1">
    <location>
        <begin position="48"/>
        <end position="69"/>
    </location>
</feature>
<name>A0ABY3CFB2_9GAMM</name>
<dbReference type="Proteomes" id="UP000733744">
    <property type="component" value="Unassembled WGS sequence"/>
</dbReference>
<reference evidence="2 3" key="1">
    <citation type="journal article" date="2019" name="Antonie Van Leeuwenhoek">
        <title>Description of 'Ca. Methylobacter oryzae' KRF1, a novel species from the environmentally important Methylobacter clade 2.</title>
        <authorList>
            <person name="Khatri K."/>
            <person name="Mohite J.A."/>
            <person name="Pandit P.S."/>
            <person name="Bahulikar R."/>
            <person name="Rahalkar M.C."/>
        </authorList>
    </citation>
    <scope>NUCLEOTIDE SEQUENCE [LARGE SCALE GENOMIC DNA]</scope>
    <source>
        <strain evidence="2 3">KRF1</strain>
    </source>
</reference>
<keyword evidence="1" id="KW-0812">Transmembrane</keyword>
<feature type="transmembrane region" description="Helical" evidence="1">
    <location>
        <begin position="409"/>
        <end position="428"/>
    </location>
</feature>
<dbReference type="EMBL" id="RYFG02000018">
    <property type="protein sequence ID" value="TRX01783.1"/>
    <property type="molecule type" value="Genomic_DNA"/>
</dbReference>
<protein>
    <recommendedName>
        <fullName evidence="4">O-antigen ligase family protein</fullName>
    </recommendedName>
</protein>
<feature type="transmembrane region" description="Helical" evidence="1">
    <location>
        <begin position="111"/>
        <end position="128"/>
    </location>
</feature>
<accession>A0ABY3CFB2</accession>
<feature type="transmembrane region" description="Helical" evidence="1">
    <location>
        <begin position="189"/>
        <end position="204"/>
    </location>
</feature>